<evidence type="ECO:0000256" key="2">
    <source>
        <dbReference type="ARBA" id="ARBA00022801"/>
    </source>
</evidence>
<dbReference type="InterPro" id="IPR029060">
    <property type="entry name" value="PIN-like_dom_sf"/>
</dbReference>
<dbReference type="GO" id="GO:0008409">
    <property type="term" value="F:5'-3' exonuclease activity"/>
    <property type="evidence" value="ECO:0007669"/>
    <property type="project" value="InterPro"/>
</dbReference>
<dbReference type="SMART" id="SM00279">
    <property type="entry name" value="HhH2"/>
    <property type="match status" value="1"/>
</dbReference>
<dbReference type="GO" id="GO:0017108">
    <property type="term" value="F:5'-flap endonuclease activity"/>
    <property type="evidence" value="ECO:0007669"/>
    <property type="project" value="InterPro"/>
</dbReference>
<comment type="caution">
    <text evidence="8">The sequence shown here is derived from an EMBL/GenBank/DDBJ whole genome shotgun (WGS) entry which is preliminary data.</text>
</comment>
<organism evidence="8 9">
    <name type="scientific">Streptomyces fuscichromogenes</name>
    <dbReference type="NCBI Taxonomy" id="1324013"/>
    <lineage>
        <taxon>Bacteria</taxon>
        <taxon>Bacillati</taxon>
        <taxon>Actinomycetota</taxon>
        <taxon>Actinomycetes</taxon>
        <taxon>Kitasatosporales</taxon>
        <taxon>Streptomycetaceae</taxon>
        <taxon>Streptomyces</taxon>
    </lineage>
</organism>
<evidence type="ECO:0000256" key="4">
    <source>
        <dbReference type="ARBA" id="ARBA00023125"/>
    </source>
</evidence>
<dbReference type="EMBL" id="BMML01000010">
    <property type="protein sequence ID" value="GGN17923.1"/>
    <property type="molecule type" value="Genomic_DNA"/>
</dbReference>
<comment type="function">
    <text evidence="5">5'-3' exonuclease acting preferentially on double-stranded DNA.</text>
</comment>
<dbReference type="GO" id="GO:0033567">
    <property type="term" value="P:DNA replication, Okazaki fragment processing"/>
    <property type="evidence" value="ECO:0007669"/>
    <property type="project" value="InterPro"/>
</dbReference>
<accession>A0A918CSH5</accession>
<evidence type="ECO:0000256" key="3">
    <source>
        <dbReference type="ARBA" id="ARBA00022839"/>
    </source>
</evidence>
<evidence type="ECO:0000256" key="5">
    <source>
        <dbReference type="ARBA" id="ARBA00049957"/>
    </source>
</evidence>
<dbReference type="InterPro" id="IPR008918">
    <property type="entry name" value="HhH2"/>
</dbReference>
<dbReference type="InterPro" id="IPR036279">
    <property type="entry name" value="5-3_exonuclease_C_sf"/>
</dbReference>
<keyword evidence="2" id="KW-0378">Hydrolase</keyword>
<evidence type="ECO:0000313" key="9">
    <source>
        <dbReference type="Proteomes" id="UP000653411"/>
    </source>
</evidence>
<dbReference type="Gene3D" id="1.10.150.20">
    <property type="entry name" value="5' to 3' exonuclease, C-terminal subdomain"/>
    <property type="match status" value="1"/>
</dbReference>
<dbReference type="Gene3D" id="3.40.50.1010">
    <property type="entry name" value="5'-nuclease"/>
    <property type="match status" value="1"/>
</dbReference>
<dbReference type="PANTHER" id="PTHR42646:SF2">
    <property type="entry name" value="5'-3' EXONUCLEASE FAMILY PROTEIN"/>
    <property type="match status" value="1"/>
</dbReference>
<dbReference type="InterPro" id="IPR020046">
    <property type="entry name" value="5-3_exonucl_a-hlix_arch_N"/>
</dbReference>
<protein>
    <recommendedName>
        <fullName evidence="6">5'-3' exonuclease</fullName>
    </recommendedName>
</protein>
<evidence type="ECO:0000256" key="1">
    <source>
        <dbReference type="ARBA" id="ARBA00022722"/>
    </source>
</evidence>
<proteinExistence type="predicted"/>
<keyword evidence="4" id="KW-0238">DNA-binding</keyword>
<dbReference type="InterPro" id="IPR038969">
    <property type="entry name" value="FEN"/>
</dbReference>
<dbReference type="AlphaFoldDB" id="A0A918CSH5"/>
<dbReference type="Proteomes" id="UP000653411">
    <property type="component" value="Unassembled WGS sequence"/>
</dbReference>
<dbReference type="PANTHER" id="PTHR42646">
    <property type="entry name" value="FLAP ENDONUCLEASE XNI"/>
    <property type="match status" value="1"/>
</dbReference>
<dbReference type="InterPro" id="IPR002421">
    <property type="entry name" value="5-3_exonuclease"/>
</dbReference>
<keyword evidence="1" id="KW-0540">Nuclease</keyword>
<evidence type="ECO:0000256" key="6">
    <source>
        <dbReference type="ARBA" id="ARBA00050026"/>
    </source>
</evidence>
<name>A0A918CSH5_9ACTN</name>
<evidence type="ECO:0000313" key="8">
    <source>
        <dbReference type="EMBL" id="GGN17923.1"/>
    </source>
</evidence>
<dbReference type="CDD" id="cd09859">
    <property type="entry name" value="PIN_53EXO"/>
    <property type="match status" value="1"/>
</dbReference>
<feature type="domain" description="5'-3' exonuclease" evidence="7">
    <location>
        <begin position="37"/>
        <end position="309"/>
    </location>
</feature>
<dbReference type="Pfam" id="PF02739">
    <property type="entry name" value="5_3_exonuc_N"/>
    <property type="match status" value="1"/>
</dbReference>
<dbReference type="Pfam" id="PF01367">
    <property type="entry name" value="5_3_exonuc"/>
    <property type="match status" value="1"/>
</dbReference>
<dbReference type="InterPro" id="IPR020045">
    <property type="entry name" value="DNA_polI_H3TH"/>
</dbReference>
<sequence>MVGRILFVGGDPAAGAVGTIGTRLPSVPYGMMRGVTARLMLLDTASLYFRAYFGVPDSVRAPDGTPVNAVRGLLDFIDRLVRDHRPDLLVACMDADWRPQWRVDLIPSYKAHRVAEERATGPDQEEVPDTLSPQVPVIEEVLDALGIARVGVAGYEADDVIGTFTARAGGPVDIVTGDRDLYQLVDDARGVRVLYPLKGVGTLQTTDEAWLREKYGVDGSGYADLALLRGDPSDGLPGVPGIGEKTAAKLLAEFGDLAGIMAAVDDPKAKLTPSQRKRLDEARPYVAVAPKVVRVAGDVPLPDVDTVLPKAPRDQAGLDALAARWGLGGSLNRLLVTLEA</sequence>
<gene>
    <name evidence="8" type="ORF">GCM10011578_047060</name>
</gene>
<keyword evidence="3 8" id="KW-0269">Exonuclease</keyword>
<reference evidence="8" key="1">
    <citation type="journal article" date="2014" name="Int. J. Syst. Evol. Microbiol.">
        <title>Complete genome sequence of Corynebacterium casei LMG S-19264T (=DSM 44701T), isolated from a smear-ripened cheese.</title>
        <authorList>
            <consortium name="US DOE Joint Genome Institute (JGI-PGF)"/>
            <person name="Walter F."/>
            <person name="Albersmeier A."/>
            <person name="Kalinowski J."/>
            <person name="Ruckert C."/>
        </authorList>
    </citation>
    <scope>NUCLEOTIDE SEQUENCE</scope>
    <source>
        <strain evidence="8">CGMCC 4.7110</strain>
    </source>
</reference>
<dbReference type="GO" id="GO:0003677">
    <property type="term" value="F:DNA binding"/>
    <property type="evidence" value="ECO:0007669"/>
    <property type="project" value="UniProtKB-KW"/>
</dbReference>
<reference evidence="8" key="2">
    <citation type="submission" date="2020-09" db="EMBL/GenBank/DDBJ databases">
        <authorList>
            <person name="Sun Q."/>
            <person name="Zhou Y."/>
        </authorList>
    </citation>
    <scope>NUCLEOTIDE SEQUENCE</scope>
    <source>
        <strain evidence="8">CGMCC 4.7110</strain>
    </source>
</reference>
<evidence type="ECO:0000259" key="7">
    <source>
        <dbReference type="SMART" id="SM00475"/>
    </source>
</evidence>
<dbReference type="CDD" id="cd09898">
    <property type="entry name" value="H3TH_53EXO"/>
    <property type="match status" value="1"/>
</dbReference>
<dbReference type="SUPFAM" id="SSF47807">
    <property type="entry name" value="5' to 3' exonuclease, C-terminal subdomain"/>
    <property type="match status" value="1"/>
</dbReference>
<dbReference type="SUPFAM" id="SSF88723">
    <property type="entry name" value="PIN domain-like"/>
    <property type="match status" value="1"/>
</dbReference>
<keyword evidence="9" id="KW-1185">Reference proteome</keyword>
<dbReference type="SMART" id="SM00475">
    <property type="entry name" value="53EXOc"/>
    <property type="match status" value="1"/>
</dbReference>